<dbReference type="InterPro" id="IPR006674">
    <property type="entry name" value="HD_domain"/>
</dbReference>
<dbReference type="InterPro" id="IPR006675">
    <property type="entry name" value="HDIG_dom"/>
</dbReference>
<organism evidence="3 4">
    <name type="scientific">Lachnospira hominis</name>
    <name type="common">ex Liu et al. 2021</name>
    <dbReference type="NCBI Taxonomy" id="2763051"/>
    <lineage>
        <taxon>Bacteria</taxon>
        <taxon>Bacillati</taxon>
        <taxon>Bacillota</taxon>
        <taxon>Clostridia</taxon>
        <taxon>Lachnospirales</taxon>
        <taxon>Lachnospiraceae</taxon>
        <taxon>Lachnospira</taxon>
    </lineage>
</organism>
<dbReference type="NCBIfam" id="TIGR00277">
    <property type="entry name" value="HDIG"/>
    <property type="match status" value="1"/>
</dbReference>
<dbReference type="Gene3D" id="2.40.50.140">
    <property type="entry name" value="Nucleic acid-binding proteins"/>
    <property type="match status" value="1"/>
</dbReference>
<dbReference type="SUPFAM" id="SSF109604">
    <property type="entry name" value="HD-domain/PDEase-like"/>
    <property type="match status" value="1"/>
</dbReference>
<evidence type="ECO:0000313" key="3">
    <source>
        <dbReference type="EMBL" id="MBC5679754.1"/>
    </source>
</evidence>
<dbReference type="Gene3D" id="1.10.3210.10">
    <property type="entry name" value="Hypothetical protein af1432"/>
    <property type="match status" value="1"/>
</dbReference>
<name>A0ABR7FX30_9FIRM</name>
<protein>
    <submittedName>
        <fullName evidence="3">HD domain-containing protein</fullName>
    </submittedName>
</protein>
<proteinExistence type="predicted"/>
<dbReference type="CDD" id="cd00077">
    <property type="entry name" value="HDc"/>
    <property type="match status" value="1"/>
</dbReference>
<dbReference type="InterPro" id="IPR003607">
    <property type="entry name" value="HD/PDEase_dom"/>
</dbReference>
<evidence type="ECO:0000313" key="4">
    <source>
        <dbReference type="Proteomes" id="UP000628463"/>
    </source>
</evidence>
<dbReference type="PANTHER" id="PTHR37294:SF1">
    <property type="entry name" value="3'-5' EXORIBONUCLEASE YHAM"/>
    <property type="match status" value="1"/>
</dbReference>
<dbReference type="RefSeq" id="WP_021865195.1">
    <property type="nucleotide sequence ID" value="NZ_JACOPD010000001.1"/>
</dbReference>
<dbReference type="InterPro" id="IPR012340">
    <property type="entry name" value="NA-bd_OB-fold"/>
</dbReference>
<dbReference type="EMBL" id="JACOPD010000001">
    <property type="protein sequence ID" value="MBC5679754.1"/>
    <property type="molecule type" value="Genomic_DNA"/>
</dbReference>
<dbReference type="SMART" id="SM00471">
    <property type="entry name" value="HDc"/>
    <property type="match status" value="1"/>
</dbReference>
<accession>A0ABR7FX30</accession>
<dbReference type="InterPro" id="IPR050798">
    <property type="entry name" value="YhaM_exoribonuc/phosphodiest"/>
</dbReference>
<sequence>MRYIETLKDGERISEVYLCKSKSTATTKAGKEYENVMLMDKTGQLDSKIWDPNSGGISDFDALDYVAVTGQVTSFNGALQLKIDRIRKADEGEYIESDYIPSSRFNIDDMYKELLQFAGSIKNTYISSLLKAFFVDDADFIRKFKSVAAGKSVHHGFAGGLLEHSLSVTRMCDKIASNYDFLNRDLLVACGMLHDCGKVRELAEFPKNDYTDEGNFLGHIVMGYEMVTQKMNQIEGFPETLKAEIGHCILAHHRELEYGSPKKPAIAEALALAFADDCDAKMETMREALEAKDTNDWLGYNRWIDANIKRTIV</sequence>
<dbReference type="PANTHER" id="PTHR37294">
    <property type="entry name" value="3'-5' EXORIBONUCLEASE YHAM"/>
    <property type="match status" value="1"/>
</dbReference>
<comment type="caution">
    <text evidence="3">The sequence shown here is derived from an EMBL/GenBank/DDBJ whole genome shotgun (WGS) entry which is preliminary data.</text>
</comment>
<dbReference type="Proteomes" id="UP000628463">
    <property type="component" value="Unassembled WGS sequence"/>
</dbReference>
<feature type="domain" description="HD/PDEase" evidence="2">
    <location>
        <begin position="157"/>
        <end position="290"/>
    </location>
</feature>
<reference evidence="3 4" key="1">
    <citation type="submission" date="2020-08" db="EMBL/GenBank/DDBJ databases">
        <title>Genome public.</title>
        <authorList>
            <person name="Liu C."/>
            <person name="Sun Q."/>
        </authorList>
    </citation>
    <scope>NUCLEOTIDE SEQUENCE [LARGE SCALE GENOMIC DNA]</scope>
    <source>
        <strain evidence="3 4">NSJ-43</strain>
    </source>
</reference>
<dbReference type="CDD" id="cd04492">
    <property type="entry name" value="YhaM_OBF_like"/>
    <property type="match status" value="1"/>
</dbReference>
<gene>
    <name evidence="3" type="ORF">H8S01_02085</name>
</gene>
<keyword evidence="4" id="KW-1185">Reference proteome</keyword>
<keyword evidence="1" id="KW-0378">Hydrolase</keyword>
<evidence type="ECO:0000259" key="2">
    <source>
        <dbReference type="SMART" id="SM00471"/>
    </source>
</evidence>
<evidence type="ECO:0000256" key="1">
    <source>
        <dbReference type="ARBA" id="ARBA00022801"/>
    </source>
</evidence>
<dbReference type="Pfam" id="PF01966">
    <property type="entry name" value="HD"/>
    <property type="match status" value="1"/>
</dbReference>